<feature type="compositionally biased region" description="Low complexity" evidence="16">
    <location>
        <begin position="750"/>
        <end position="767"/>
    </location>
</feature>
<evidence type="ECO:0000256" key="11">
    <source>
        <dbReference type="ARBA" id="ARBA00022824"/>
    </source>
</evidence>
<keyword evidence="12" id="KW-0862">Zinc</keyword>
<evidence type="ECO:0000256" key="17">
    <source>
        <dbReference type="SAM" id="Phobius"/>
    </source>
</evidence>
<feature type="compositionally biased region" description="Basic and acidic residues" evidence="16">
    <location>
        <begin position="824"/>
        <end position="833"/>
    </location>
</feature>
<gene>
    <name evidence="19" type="primary">HRD1</name>
    <name evidence="19" type="ORF">OC842_001522</name>
</gene>
<evidence type="ECO:0000256" key="12">
    <source>
        <dbReference type="ARBA" id="ARBA00022833"/>
    </source>
</evidence>
<dbReference type="SUPFAM" id="SSF57850">
    <property type="entry name" value="RING/U-box"/>
    <property type="match status" value="1"/>
</dbReference>
<evidence type="ECO:0000256" key="1">
    <source>
        <dbReference type="ARBA" id="ARBA00000900"/>
    </source>
</evidence>
<feature type="region of interest" description="Disordered" evidence="16">
    <location>
        <begin position="675"/>
        <end position="833"/>
    </location>
</feature>
<feature type="transmembrane region" description="Helical" evidence="17">
    <location>
        <begin position="54"/>
        <end position="73"/>
    </location>
</feature>
<evidence type="ECO:0000256" key="5">
    <source>
        <dbReference type="ARBA" id="ARBA00012483"/>
    </source>
</evidence>
<feature type="compositionally biased region" description="Basic and acidic residues" evidence="16">
    <location>
        <begin position="771"/>
        <end position="782"/>
    </location>
</feature>
<evidence type="ECO:0000256" key="10">
    <source>
        <dbReference type="ARBA" id="ARBA00022786"/>
    </source>
</evidence>
<sequence length="943" mass="97341">MADVADAALNLDQGDAAFGGAGAGAGAGAGGAGAARAAAAAARGPSSILSGKRLLVYGAISTTAAAVVTFNAFRQRSNYYAAAVWLGRSNGSMLILLNFGIFAALMYALAVQFIFFGQLRPMEVEHLHERAWYALTESLLAMTIFRDEFDVKFVIMFGTLLFLKVFHWLTEDRVDYMEQTPSVSYLFHARMLGMLGTMTVVDAALVAWSLEAVYLDTKQLGLTIMFSTEFQILLAVNLSIGAKYIINCIDSYSDDVWEKKSMYVFYVDLATDFVKLLIYSWFFAFILATYGFPFNLVRDVVFTARSFFGRVRDLLRYREATRNMNERYPNATLSDLRGLSDATCIICRDEMVVAGGEGVPPGQPSAQETPKRLPCGHIFHFHCLRSWLERQQSCPTCRRTVLQNGEAGAGTGAAQRPQAAAAAAAAAAAPARPQPPAPGARPAPPAAPAATAAGAAPVTATPTPTVPTAAARSAVPDSSSATAGPSQPSTSATAAGANGTAAGESAGAAAAATADADEWTVQGAMERLRKGLELARADANRRRAEWAQRSGRPEGTAAAGGSGAGNGNGSGSGLRPPGVSTPAAAAAASATAGPLLAPSILPAFLNPGPSSREDANSKLDRVPLALLELLFETSLAQEKIVRDLGQQGREARDATASGAAPTLVLPLSHATGPLARTAWLPPRPDQLPELRSTTSLDSPRAGRASSTTTTAAGSSSSATTAVRTEFVRSGAPSPSTVSAVSESRANGTTAAAEQDGAEDGAGASADVADPDDPRRAVREAALRRFGSSAPSAIPAASTPTAPAEDASAEASTPTPTDAPIPSVDKGKGKAVERDDVHSLAAQGSVTPTQAQLPGNPRLISISSARTPPAELPFPLDGARSAAATAAAPQAPAQAQAAVSDEALQERLRVLKRLEAVIGEATGELQRLLGSQDAGDSAGAGSTA</sequence>
<dbReference type="GO" id="GO:0008270">
    <property type="term" value="F:zinc ion binding"/>
    <property type="evidence" value="ECO:0007669"/>
    <property type="project" value="UniProtKB-KW"/>
</dbReference>
<feature type="transmembrane region" description="Helical" evidence="17">
    <location>
        <begin position="273"/>
        <end position="292"/>
    </location>
</feature>
<evidence type="ECO:0000259" key="18">
    <source>
        <dbReference type="PROSITE" id="PS50089"/>
    </source>
</evidence>
<dbReference type="PROSITE" id="PS50089">
    <property type="entry name" value="ZF_RING_2"/>
    <property type="match status" value="1"/>
</dbReference>
<feature type="compositionally biased region" description="Low complexity" evidence="16">
    <location>
        <begin position="787"/>
        <end position="814"/>
    </location>
</feature>
<dbReference type="PANTHER" id="PTHR22763">
    <property type="entry name" value="RING ZINC FINGER PROTEIN"/>
    <property type="match status" value="1"/>
</dbReference>
<dbReference type="CDD" id="cd16479">
    <property type="entry name" value="RING-H2_synoviolin"/>
    <property type="match status" value="1"/>
</dbReference>
<dbReference type="InterPro" id="IPR057992">
    <property type="entry name" value="TPR_SYVN1_N"/>
</dbReference>
<dbReference type="GO" id="GO:0036503">
    <property type="term" value="P:ERAD pathway"/>
    <property type="evidence" value="ECO:0007669"/>
    <property type="project" value="TreeGrafter"/>
</dbReference>
<keyword evidence="11" id="KW-0256">Endoplasmic reticulum</keyword>
<dbReference type="EC" id="2.3.2.27" evidence="5"/>
<accession>A0AAN6JM53</accession>
<keyword evidence="8" id="KW-0479">Metal-binding</keyword>
<evidence type="ECO:0000256" key="16">
    <source>
        <dbReference type="SAM" id="MobiDB-lite"/>
    </source>
</evidence>
<feature type="compositionally biased region" description="Low complexity" evidence="16">
    <location>
        <begin position="448"/>
        <end position="471"/>
    </location>
</feature>
<feature type="region of interest" description="Disordered" evidence="16">
    <location>
        <begin position="408"/>
        <end position="499"/>
    </location>
</feature>
<keyword evidence="14 17" id="KW-0472">Membrane</keyword>
<evidence type="ECO:0000256" key="14">
    <source>
        <dbReference type="ARBA" id="ARBA00023136"/>
    </source>
</evidence>
<comment type="pathway">
    <text evidence="3">Protein modification; protein ubiquitination.</text>
</comment>
<dbReference type="EMBL" id="JAPDMQ010000055">
    <property type="protein sequence ID" value="KAK0537726.1"/>
    <property type="molecule type" value="Genomic_DNA"/>
</dbReference>
<feature type="region of interest" description="Disordered" evidence="16">
    <location>
        <begin position="543"/>
        <end position="582"/>
    </location>
</feature>
<feature type="compositionally biased region" description="Low complexity" evidence="16">
    <location>
        <begin position="412"/>
        <end position="431"/>
    </location>
</feature>
<dbReference type="InterPro" id="IPR013083">
    <property type="entry name" value="Znf_RING/FYVE/PHD"/>
</dbReference>
<evidence type="ECO:0000256" key="9">
    <source>
        <dbReference type="ARBA" id="ARBA00022771"/>
    </source>
</evidence>
<protein>
    <recommendedName>
        <fullName evidence="5">RING-type E3 ubiquitin transferase</fullName>
        <ecNumber evidence="5">2.3.2.27</ecNumber>
    </recommendedName>
</protein>
<evidence type="ECO:0000256" key="8">
    <source>
        <dbReference type="ARBA" id="ARBA00022723"/>
    </source>
</evidence>
<evidence type="ECO:0000256" key="15">
    <source>
        <dbReference type="PROSITE-ProRule" id="PRU00175"/>
    </source>
</evidence>
<keyword evidence="7 17" id="KW-0812">Transmembrane</keyword>
<feature type="compositionally biased region" description="Gly residues" evidence="16">
    <location>
        <begin position="558"/>
        <end position="572"/>
    </location>
</feature>
<keyword evidence="20" id="KW-1185">Reference proteome</keyword>
<dbReference type="Proteomes" id="UP001176521">
    <property type="component" value="Unassembled WGS sequence"/>
</dbReference>
<keyword evidence="9 15" id="KW-0863">Zinc-finger</keyword>
<evidence type="ECO:0000256" key="6">
    <source>
        <dbReference type="ARBA" id="ARBA00022679"/>
    </source>
</evidence>
<feature type="compositionally biased region" description="Low complexity" evidence="16">
    <location>
        <begin position="489"/>
        <end position="499"/>
    </location>
</feature>
<dbReference type="PANTHER" id="PTHR22763:SF184">
    <property type="entry name" value="E3 UBIQUITIN-PROTEIN LIGASE SYNOVIOLIN"/>
    <property type="match status" value="1"/>
</dbReference>
<comment type="caution">
    <text evidence="19">The sequence shown here is derived from an EMBL/GenBank/DDBJ whole genome shotgun (WGS) entry which is preliminary data.</text>
</comment>
<feature type="compositionally biased region" description="Low complexity" evidence="16">
    <location>
        <begin position="701"/>
        <end position="721"/>
    </location>
</feature>
<dbReference type="Pfam" id="PF12678">
    <property type="entry name" value="zf-rbx1"/>
    <property type="match status" value="1"/>
</dbReference>
<evidence type="ECO:0000313" key="20">
    <source>
        <dbReference type="Proteomes" id="UP001176521"/>
    </source>
</evidence>
<feature type="domain" description="RING-type" evidence="18">
    <location>
        <begin position="344"/>
        <end position="398"/>
    </location>
</feature>
<dbReference type="GO" id="GO:0043161">
    <property type="term" value="P:proteasome-mediated ubiquitin-dependent protein catabolic process"/>
    <property type="evidence" value="ECO:0007669"/>
    <property type="project" value="TreeGrafter"/>
</dbReference>
<dbReference type="GO" id="GO:0005789">
    <property type="term" value="C:endoplasmic reticulum membrane"/>
    <property type="evidence" value="ECO:0007669"/>
    <property type="project" value="UniProtKB-SubCell"/>
</dbReference>
<dbReference type="InterPro" id="IPR058051">
    <property type="entry name" value="Znf_RING_synoviolin"/>
</dbReference>
<keyword evidence="10" id="KW-0833">Ubl conjugation pathway</keyword>
<proteinExistence type="inferred from homology"/>
<comment type="catalytic activity">
    <reaction evidence="1">
        <text>S-ubiquitinyl-[E2 ubiquitin-conjugating enzyme]-L-cysteine + [acceptor protein]-L-lysine = [E2 ubiquitin-conjugating enzyme]-L-cysteine + N(6)-ubiquitinyl-[acceptor protein]-L-lysine.</text>
        <dbReference type="EC" id="2.3.2.27"/>
    </reaction>
</comment>
<evidence type="ECO:0000256" key="4">
    <source>
        <dbReference type="ARBA" id="ARBA00010089"/>
    </source>
</evidence>
<dbReference type="AlphaFoldDB" id="A0AAN6JM53"/>
<keyword evidence="13 17" id="KW-1133">Transmembrane helix</keyword>
<dbReference type="SMART" id="SM00184">
    <property type="entry name" value="RING"/>
    <property type="match status" value="1"/>
</dbReference>
<name>A0AAN6JM53_9BASI</name>
<evidence type="ECO:0000256" key="3">
    <source>
        <dbReference type="ARBA" id="ARBA00004906"/>
    </source>
</evidence>
<dbReference type="GO" id="GO:0061630">
    <property type="term" value="F:ubiquitin protein ligase activity"/>
    <property type="evidence" value="ECO:0007669"/>
    <property type="project" value="UniProtKB-EC"/>
</dbReference>
<feature type="compositionally biased region" description="Polar residues" evidence="16">
    <location>
        <begin position="732"/>
        <end position="749"/>
    </location>
</feature>
<feature type="transmembrane region" description="Helical" evidence="17">
    <location>
        <begin position="151"/>
        <end position="170"/>
    </location>
</feature>
<keyword evidence="6 19" id="KW-0808">Transferase</keyword>
<feature type="transmembrane region" description="Helical" evidence="17">
    <location>
        <begin position="94"/>
        <end position="115"/>
    </location>
</feature>
<reference evidence="19" key="1">
    <citation type="journal article" date="2023" name="PhytoFront">
        <title>Draft Genome Resources of Seven Strains of Tilletia horrida, Causal Agent of Kernel Smut of Rice.</title>
        <authorList>
            <person name="Khanal S."/>
            <person name="Antony Babu S."/>
            <person name="Zhou X.G."/>
        </authorList>
    </citation>
    <scope>NUCLEOTIDE SEQUENCE</scope>
    <source>
        <strain evidence="19">TX3</strain>
    </source>
</reference>
<feature type="compositionally biased region" description="Pro residues" evidence="16">
    <location>
        <begin position="432"/>
        <end position="447"/>
    </location>
</feature>
<dbReference type="InterPro" id="IPR050731">
    <property type="entry name" value="HRD1_E3_ubiq-ligases"/>
</dbReference>
<evidence type="ECO:0000256" key="2">
    <source>
        <dbReference type="ARBA" id="ARBA00004477"/>
    </source>
</evidence>
<dbReference type="InterPro" id="IPR024766">
    <property type="entry name" value="Znf_RING_H2"/>
</dbReference>
<evidence type="ECO:0000256" key="7">
    <source>
        <dbReference type="ARBA" id="ARBA00022692"/>
    </source>
</evidence>
<comment type="subcellular location">
    <subcellularLocation>
        <location evidence="2">Endoplasmic reticulum membrane</location>
        <topology evidence="2">Multi-pass membrane protein</topology>
    </subcellularLocation>
</comment>
<dbReference type="Pfam" id="PF25563">
    <property type="entry name" value="TPR_SYVN1_N"/>
    <property type="match status" value="1"/>
</dbReference>
<comment type="similarity">
    <text evidence="4">Belongs to the HRD1 family.</text>
</comment>
<dbReference type="Gene3D" id="3.30.40.10">
    <property type="entry name" value="Zinc/RING finger domain, C3HC4 (zinc finger)"/>
    <property type="match status" value="1"/>
</dbReference>
<evidence type="ECO:0000256" key="13">
    <source>
        <dbReference type="ARBA" id="ARBA00022989"/>
    </source>
</evidence>
<organism evidence="19 20">
    <name type="scientific">Tilletia horrida</name>
    <dbReference type="NCBI Taxonomy" id="155126"/>
    <lineage>
        <taxon>Eukaryota</taxon>
        <taxon>Fungi</taxon>
        <taxon>Dikarya</taxon>
        <taxon>Basidiomycota</taxon>
        <taxon>Ustilaginomycotina</taxon>
        <taxon>Exobasidiomycetes</taxon>
        <taxon>Tilletiales</taxon>
        <taxon>Tilletiaceae</taxon>
        <taxon>Tilletia</taxon>
    </lineage>
</organism>
<evidence type="ECO:0000313" key="19">
    <source>
        <dbReference type="EMBL" id="KAK0537726.1"/>
    </source>
</evidence>
<feature type="transmembrane region" description="Helical" evidence="17">
    <location>
        <begin position="230"/>
        <end position="252"/>
    </location>
</feature>
<feature type="transmembrane region" description="Helical" evidence="17">
    <location>
        <begin position="191"/>
        <end position="210"/>
    </location>
</feature>
<keyword evidence="19" id="KW-0012">Acyltransferase</keyword>
<feature type="compositionally biased region" description="Polar residues" evidence="16">
    <location>
        <begin position="476"/>
        <end position="488"/>
    </location>
</feature>
<dbReference type="InterPro" id="IPR001841">
    <property type="entry name" value="Znf_RING"/>
</dbReference>